<dbReference type="InterPro" id="IPR051783">
    <property type="entry name" value="NAD(P)-dependent_oxidoreduct"/>
</dbReference>
<accession>A0A1E3BKQ1</accession>
<dbReference type="PANTHER" id="PTHR48079:SF6">
    <property type="entry name" value="NAD(P)-BINDING DOMAIN-CONTAINING PROTEIN-RELATED"/>
    <property type="match status" value="1"/>
</dbReference>
<dbReference type="STRING" id="573508.A0A1E3BKQ1"/>
<dbReference type="VEuPathDB" id="FungiDB:SI65_04009"/>
<dbReference type="PANTHER" id="PTHR48079">
    <property type="entry name" value="PROTEIN YEEZ"/>
    <property type="match status" value="1"/>
</dbReference>
<proteinExistence type="predicted"/>
<evidence type="ECO:0000313" key="2">
    <source>
        <dbReference type="Proteomes" id="UP000094569"/>
    </source>
</evidence>
<dbReference type="Proteomes" id="UP000094569">
    <property type="component" value="Unassembled WGS sequence"/>
</dbReference>
<dbReference type="GO" id="GO:0005737">
    <property type="term" value="C:cytoplasm"/>
    <property type="evidence" value="ECO:0007669"/>
    <property type="project" value="TreeGrafter"/>
</dbReference>
<comment type="caution">
    <text evidence="1">The sequence shown here is derived from an EMBL/GenBank/DDBJ whole genome shotgun (WGS) entry which is preliminary data.</text>
</comment>
<dbReference type="AlphaFoldDB" id="A0A1E3BKQ1"/>
<dbReference type="SUPFAM" id="SSF51735">
    <property type="entry name" value="NAD(P)-binding Rossmann-fold domains"/>
    <property type="match status" value="1"/>
</dbReference>
<name>A0A1E3BKQ1_ASPCR</name>
<organism evidence="1 2">
    <name type="scientific">Aspergillus cristatus</name>
    <name type="common">Chinese Fuzhuan brick tea-fermentation fungus</name>
    <name type="synonym">Eurotium cristatum</name>
    <dbReference type="NCBI Taxonomy" id="573508"/>
    <lineage>
        <taxon>Eukaryota</taxon>
        <taxon>Fungi</taxon>
        <taxon>Dikarya</taxon>
        <taxon>Ascomycota</taxon>
        <taxon>Pezizomycotina</taxon>
        <taxon>Eurotiomycetes</taxon>
        <taxon>Eurotiomycetidae</taxon>
        <taxon>Eurotiales</taxon>
        <taxon>Aspergillaceae</taxon>
        <taxon>Aspergillus</taxon>
        <taxon>Aspergillus subgen. Aspergillus</taxon>
    </lineage>
</organism>
<protein>
    <recommendedName>
        <fullName evidence="3">NAD(P)-binding domain-containing protein</fullName>
    </recommendedName>
</protein>
<dbReference type="EMBL" id="JXNT01000003">
    <property type="protein sequence ID" value="ODM20956.1"/>
    <property type="molecule type" value="Genomic_DNA"/>
</dbReference>
<dbReference type="GO" id="GO:0004029">
    <property type="term" value="F:aldehyde dehydrogenase (NAD+) activity"/>
    <property type="evidence" value="ECO:0007669"/>
    <property type="project" value="TreeGrafter"/>
</dbReference>
<gene>
    <name evidence="1" type="ORF">SI65_04009</name>
</gene>
<sequence>MLKVQDQYPSIRVVIGELDDSDKLAKEAAWADVVIHTADASDHAGAANAISKGLIEGHSPERPGYWLHTGGTGILTYFDSDVRKVAGEPDDKVFNDWDKVDELVNLPAAAFHRNVDEIVLKAGTEHADRVKTAIVCPPTIYGRGRGPISGRGRQVYEFTSFILKENTLFDALLRAAVDPARKDDGEIWGAKGYFLCENGEHVRGDVSRLIGQQCFKSGYFAEEPRSQAFSLDEAVKSPAGFEAASWGWNSRGKALRGNKVLGWKAQERSLEDEVPEIIRSEAARLGL</sequence>
<dbReference type="OrthoDB" id="2130169at2759"/>
<evidence type="ECO:0000313" key="1">
    <source>
        <dbReference type="EMBL" id="ODM20956.1"/>
    </source>
</evidence>
<keyword evidence="2" id="KW-1185">Reference proteome</keyword>
<reference evidence="1 2" key="1">
    <citation type="journal article" date="2016" name="BMC Genomics">
        <title>Comparative genomic and transcriptomic analyses of the Fuzhuan brick tea-fermentation fungus Aspergillus cristatus.</title>
        <authorList>
            <person name="Ge Y."/>
            <person name="Wang Y."/>
            <person name="Liu Y."/>
            <person name="Tan Y."/>
            <person name="Ren X."/>
            <person name="Zhang X."/>
            <person name="Hyde K.D."/>
            <person name="Liu Y."/>
            <person name="Liu Z."/>
        </authorList>
    </citation>
    <scope>NUCLEOTIDE SEQUENCE [LARGE SCALE GENOMIC DNA]</scope>
    <source>
        <strain evidence="1 2">GZAAS20.1005</strain>
    </source>
</reference>
<dbReference type="Gene3D" id="3.40.50.720">
    <property type="entry name" value="NAD(P)-binding Rossmann-like Domain"/>
    <property type="match status" value="1"/>
</dbReference>
<dbReference type="InterPro" id="IPR036291">
    <property type="entry name" value="NAD(P)-bd_dom_sf"/>
</dbReference>
<evidence type="ECO:0008006" key="3">
    <source>
        <dbReference type="Google" id="ProtNLM"/>
    </source>
</evidence>